<dbReference type="RefSeq" id="WP_231702688.1">
    <property type="nucleotide sequence ID" value="NZ_BFAV01000092.1"/>
</dbReference>
<feature type="coiled-coil region" evidence="8">
    <location>
        <begin position="491"/>
        <end position="525"/>
    </location>
</feature>
<gene>
    <name evidence="11" type="ORF">DCCM_2426</name>
</gene>
<evidence type="ECO:0000256" key="2">
    <source>
        <dbReference type="ARBA" id="ARBA00011900"/>
    </source>
</evidence>
<dbReference type="PRINTS" id="PR00507">
    <property type="entry name" value="N12N6MTFRASE"/>
</dbReference>
<dbReference type="Pfam" id="PF12161">
    <property type="entry name" value="HsdM_N"/>
    <property type="match status" value="1"/>
</dbReference>
<comment type="similarity">
    <text evidence="1">Belongs to the N(4)/N(6)-methyltransferase family.</text>
</comment>
<dbReference type="GO" id="GO:0009307">
    <property type="term" value="P:DNA restriction-modification system"/>
    <property type="evidence" value="ECO:0007669"/>
    <property type="project" value="UniProtKB-KW"/>
</dbReference>
<dbReference type="InterPro" id="IPR004546">
    <property type="entry name" value="Restrct_endonuc_T1M"/>
</dbReference>
<name>A0A2L2XAN5_9FIRM</name>
<protein>
    <recommendedName>
        <fullName evidence="2">site-specific DNA-methyltransferase (adenine-specific)</fullName>
        <ecNumber evidence="2">2.1.1.72</ecNumber>
    </recommendedName>
</protein>
<keyword evidence="8" id="KW-0175">Coiled coil</keyword>
<dbReference type="InterPro" id="IPR029063">
    <property type="entry name" value="SAM-dependent_MTases_sf"/>
</dbReference>
<dbReference type="GO" id="GO:0008170">
    <property type="term" value="F:N-methyltransferase activity"/>
    <property type="evidence" value="ECO:0007669"/>
    <property type="project" value="InterPro"/>
</dbReference>
<evidence type="ECO:0000256" key="3">
    <source>
        <dbReference type="ARBA" id="ARBA00022603"/>
    </source>
</evidence>
<dbReference type="InterPro" id="IPR022749">
    <property type="entry name" value="D12N6_MeTrfase_N"/>
</dbReference>
<dbReference type="PANTHER" id="PTHR42933">
    <property type="entry name" value="SLR6095 PROTEIN"/>
    <property type="match status" value="1"/>
</dbReference>
<evidence type="ECO:0000259" key="9">
    <source>
        <dbReference type="Pfam" id="PF02384"/>
    </source>
</evidence>
<keyword evidence="12" id="KW-1185">Reference proteome</keyword>
<keyword evidence="6" id="KW-0680">Restriction system</keyword>
<dbReference type="GO" id="GO:0009007">
    <property type="term" value="F:site-specific DNA-methyltransferase (adenine-specific) activity"/>
    <property type="evidence" value="ECO:0007669"/>
    <property type="project" value="UniProtKB-EC"/>
</dbReference>
<proteinExistence type="inferred from homology"/>
<dbReference type="AlphaFoldDB" id="A0A2L2XAN5"/>
<dbReference type="GO" id="GO:0032259">
    <property type="term" value="P:methylation"/>
    <property type="evidence" value="ECO:0007669"/>
    <property type="project" value="UniProtKB-KW"/>
</dbReference>
<sequence>MMATTRKDIEAALWRGANTFRGAIDAANYKDYILPMLFVKYLSDTYLEKVEILKEKYNDPVRVQRAINRLPFVIKEKNSFSWLHQNRYNDNLGELINIALRGIEDDNPSLFTGVFRNIDFNSEAMLGNHRQKNTRLREMLEDFEPLDLRPSSIQPEEGKVAADTIGDAYEYMIGEFARQAGKKAGSFFTPSEVSELMARIVNPRISDTMYDPTCGSGSLLIRTGRKAIEKENGNVKTLALYGQEMNGSSWSMAKMNMFLHEIMDARIAWGDSLANPMHLDSDGNLMQFDVIVANMPFSQDKWAAGFNTSGEMTGKGKEFKMEAALDKFHRFDWGVPPASKGDWAFLLHMIASLKSGGRIAAVAPHGVLFRGASEGRIRQAVIEKNLLDAVIGLPANLFYGTGIPACILVFKKNRNRDDVLFIDASGKDENGSLRYRKDKNQNRLETKHIDDIVKAYESRTDIEKFAHLATADEIKANEYNLNIPRYVDTFEEEALVDIEEVKNNIANIQKELAEVEEQMAKYLKELGL</sequence>
<evidence type="ECO:0000256" key="8">
    <source>
        <dbReference type="SAM" id="Coils"/>
    </source>
</evidence>
<evidence type="ECO:0000313" key="12">
    <source>
        <dbReference type="Proteomes" id="UP000239549"/>
    </source>
</evidence>
<reference evidence="12" key="1">
    <citation type="submission" date="2018-02" db="EMBL/GenBank/DDBJ databases">
        <title>Genome sequence of Desulfocucumis palustris strain NAW-5.</title>
        <authorList>
            <person name="Watanabe M."/>
            <person name="Kojima H."/>
            <person name="Fukui M."/>
        </authorList>
    </citation>
    <scope>NUCLEOTIDE SEQUENCE [LARGE SCALE GENOMIC DNA]</scope>
    <source>
        <strain evidence="12">NAW-5</strain>
    </source>
</reference>
<dbReference type="PANTHER" id="PTHR42933:SF3">
    <property type="entry name" value="TYPE I RESTRICTION ENZYME MJAVIII METHYLASE SUBUNIT"/>
    <property type="match status" value="1"/>
</dbReference>
<dbReference type="Gene3D" id="3.40.50.150">
    <property type="entry name" value="Vaccinia Virus protein VP39"/>
    <property type="match status" value="1"/>
</dbReference>
<dbReference type="EC" id="2.1.1.72" evidence="2"/>
<comment type="catalytic activity">
    <reaction evidence="7">
        <text>a 2'-deoxyadenosine in DNA + S-adenosyl-L-methionine = an N(6)-methyl-2'-deoxyadenosine in DNA + S-adenosyl-L-homocysteine + H(+)</text>
        <dbReference type="Rhea" id="RHEA:15197"/>
        <dbReference type="Rhea" id="RHEA-COMP:12418"/>
        <dbReference type="Rhea" id="RHEA-COMP:12419"/>
        <dbReference type="ChEBI" id="CHEBI:15378"/>
        <dbReference type="ChEBI" id="CHEBI:57856"/>
        <dbReference type="ChEBI" id="CHEBI:59789"/>
        <dbReference type="ChEBI" id="CHEBI:90615"/>
        <dbReference type="ChEBI" id="CHEBI:90616"/>
        <dbReference type="EC" id="2.1.1.72"/>
    </reaction>
</comment>
<evidence type="ECO:0000256" key="4">
    <source>
        <dbReference type="ARBA" id="ARBA00022679"/>
    </source>
</evidence>
<keyword evidence="5" id="KW-0949">S-adenosyl-L-methionine</keyword>
<evidence type="ECO:0000256" key="5">
    <source>
        <dbReference type="ARBA" id="ARBA00022691"/>
    </source>
</evidence>
<feature type="domain" description="N6 adenine-specific DNA methyltransferase N-terminal" evidence="10">
    <location>
        <begin position="9"/>
        <end position="143"/>
    </location>
</feature>
<dbReference type="InterPro" id="IPR051537">
    <property type="entry name" value="DNA_Adenine_Mtase"/>
</dbReference>
<evidence type="ECO:0000313" key="11">
    <source>
        <dbReference type="EMBL" id="GBF33327.1"/>
    </source>
</evidence>
<comment type="caution">
    <text evidence="11">The sequence shown here is derived from an EMBL/GenBank/DDBJ whole genome shotgun (WGS) entry which is preliminary data.</text>
</comment>
<dbReference type="Gene3D" id="1.20.1260.30">
    <property type="match status" value="1"/>
</dbReference>
<accession>A0A2L2XAN5</accession>
<dbReference type="InterPro" id="IPR038333">
    <property type="entry name" value="T1MK-like_N_sf"/>
</dbReference>
<dbReference type="NCBIfam" id="TIGR00497">
    <property type="entry name" value="hsdM"/>
    <property type="match status" value="1"/>
</dbReference>
<organism evidence="11 12">
    <name type="scientific">Desulfocucumis palustris</name>
    <dbReference type="NCBI Taxonomy" id="1898651"/>
    <lineage>
        <taxon>Bacteria</taxon>
        <taxon>Bacillati</taxon>
        <taxon>Bacillota</taxon>
        <taxon>Clostridia</taxon>
        <taxon>Eubacteriales</taxon>
        <taxon>Desulfocucumaceae</taxon>
        <taxon>Desulfocucumis</taxon>
    </lineage>
</organism>
<evidence type="ECO:0000256" key="1">
    <source>
        <dbReference type="ARBA" id="ARBA00006594"/>
    </source>
</evidence>
<keyword evidence="4 11" id="KW-0808">Transferase</keyword>
<dbReference type="SUPFAM" id="SSF53335">
    <property type="entry name" value="S-adenosyl-L-methionine-dependent methyltransferases"/>
    <property type="match status" value="1"/>
</dbReference>
<evidence type="ECO:0000259" key="10">
    <source>
        <dbReference type="Pfam" id="PF12161"/>
    </source>
</evidence>
<dbReference type="Pfam" id="PF02384">
    <property type="entry name" value="N6_Mtase"/>
    <property type="match status" value="1"/>
</dbReference>
<feature type="domain" description="DNA methylase adenine-specific" evidence="9">
    <location>
        <begin position="162"/>
        <end position="493"/>
    </location>
</feature>
<evidence type="ECO:0000256" key="6">
    <source>
        <dbReference type="ARBA" id="ARBA00022747"/>
    </source>
</evidence>
<dbReference type="EMBL" id="BFAV01000092">
    <property type="protein sequence ID" value="GBF33327.1"/>
    <property type="molecule type" value="Genomic_DNA"/>
</dbReference>
<dbReference type="Proteomes" id="UP000239549">
    <property type="component" value="Unassembled WGS sequence"/>
</dbReference>
<dbReference type="GO" id="GO:0003677">
    <property type="term" value="F:DNA binding"/>
    <property type="evidence" value="ECO:0007669"/>
    <property type="project" value="InterPro"/>
</dbReference>
<dbReference type="InterPro" id="IPR003356">
    <property type="entry name" value="DNA_methylase_A-5"/>
</dbReference>
<keyword evidence="3 11" id="KW-0489">Methyltransferase</keyword>
<evidence type="ECO:0000256" key="7">
    <source>
        <dbReference type="ARBA" id="ARBA00047942"/>
    </source>
</evidence>